<dbReference type="CDD" id="cd16653">
    <property type="entry name" value="RING-like_Rtf2"/>
    <property type="match status" value="1"/>
</dbReference>
<dbReference type="RefSeq" id="XP_001610976.1">
    <property type="nucleotide sequence ID" value="XM_001610926.1"/>
</dbReference>
<reference evidence="3" key="2">
    <citation type="submission" date="2007-08" db="EMBL/GenBank/DDBJ databases">
        <authorList>
            <person name="Nene V."/>
        </authorList>
    </citation>
    <scope>NUCLEOTIDE SEQUENCE</scope>
    <source>
        <strain evidence="3">T2Bo</strain>
    </source>
</reference>
<sequence>MGGDGGSIPGRIDLVRTTGYTFVRNLGGMGYSPNTQMKAADEHLTNAQIKDLRWKVCSLSQEPLSRPIMVCRLGLLYNKEAVIKYILSKKNVVSMQHIKNMKDFKEVDLEVDKSSQRFLCPITLTEFCGVNRGVLIWTCGCCISEKAFKELMKSQISQKNTLCPSCNSPFIYSPHAFDLQSTAVDPLSHDMVLLVPDQIEEGYLRAKIAKKSKVPGQ</sequence>
<dbReference type="Proteomes" id="UP000002173">
    <property type="component" value="Unassembled WGS sequence"/>
</dbReference>
<dbReference type="EMBL" id="AAXT01000002">
    <property type="protein sequence ID" value="EDO07408.1"/>
    <property type="molecule type" value="Genomic_DNA"/>
</dbReference>
<dbReference type="GO" id="GO:0005634">
    <property type="term" value="C:nucleus"/>
    <property type="evidence" value="ECO:0007669"/>
    <property type="project" value="TreeGrafter"/>
</dbReference>
<dbReference type="eggNOG" id="KOG3113">
    <property type="taxonomic scope" value="Eukaryota"/>
</dbReference>
<gene>
    <name evidence="2 3" type="ORF">BBOV_IV010550</name>
</gene>
<dbReference type="FunCoup" id="A7AS89">
    <property type="interactions" value="389"/>
</dbReference>
<evidence type="ECO:0000313" key="3">
    <source>
        <dbReference type="EMBL" id="EDO07408.1"/>
    </source>
</evidence>
<reference evidence="2" key="3">
    <citation type="journal article" date="2014" name="BMC Genomics">
        <title>The Babesia bovis gene and promoter model: an update from full-length EST analysis.</title>
        <authorList>
            <person name="Yamagishi J."/>
            <person name="Wakaguri H."/>
            <person name="Yokoyama N."/>
            <person name="Yamashita R."/>
            <person name="Suzuki Y."/>
            <person name="Xuan X."/>
            <person name="Igarashi I."/>
        </authorList>
    </citation>
    <scope>NUCLEOTIDE SEQUENCE</scope>
    <source>
        <strain evidence="2">Texas</strain>
    </source>
</reference>
<dbReference type="Pfam" id="PF04641">
    <property type="entry name" value="Rtf2"/>
    <property type="match status" value="1"/>
</dbReference>
<evidence type="ECO:0000313" key="2">
    <source>
        <dbReference type="EMBL" id="BAN65183.1"/>
    </source>
</evidence>
<dbReference type="PANTHER" id="PTHR12775">
    <property type="entry name" value="PROTEIN C20ORF43 HOMOLOG"/>
    <property type="match status" value="1"/>
</dbReference>
<reference evidence="3 4" key="1">
    <citation type="journal article" date="2007" name="PLoS Pathog.">
        <title>Genome sequence of Babesia bovis and comparative analysis of apicomplexan hemoprotozoa.</title>
        <authorList>
            <person name="Brayton K.A."/>
            <person name="Lau A.O.T."/>
            <person name="Herndon D.R."/>
            <person name="Hannick L."/>
            <person name="Kappmeyer L.S."/>
            <person name="Berens S.J."/>
            <person name="Bidwell S.L."/>
            <person name="Brown W.C."/>
            <person name="Crabtree J."/>
            <person name="Fadrosh D."/>
            <person name="Feldblum T."/>
            <person name="Forberger H.A."/>
            <person name="Haas B.J."/>
            <person name="Howell J.M."/>
            <person name="Khouri H."/>
            <person name="Koo H."/>
            <person name="Mann D.J."/>
            <person name="Norimine J."/>
            <person name="Paulsen I.T."/>
            <person name="Radune D."/>
            <person name="Ren Q."/>
            <person name="Smith R.K. Jr."/>
            <person name="Suarez C.E."/>
            <person name="White O."/>
            <person name="Wortman J.R."/>
            <person name="Knowles D.P. Jr."/>
            <person name="McElwain T.F."/>
            <person name="Nene V.M."/>
        </authorList>
    </citation>
    <scope>NUCLEOTIDE SEQUENCE [LARGE SCALE GENOMIC DNA]</scope>
    <source>
        <strain evidence="3">T2Bo</strain>
    </source>
</reference>
<reference evidence="4" key="5">
    <citation type="journal article" date="2021" name="Int. J. Parasitol.">
        <title>Comparative analysis of gene expression between Babesia bovis blood stages and kinetes allowed by improved genome annotation.</title>
        <authorList>
            <person name="Ueti M.W."/>
            <person name="Johnson W.C."/>
            <person name="Kappmeyer L.S."/>
            <person name="Herndon D.R."/>
            <person name="Mousel M.R."/>
            <person name="Reif K.E."/>
            <person name="Taus N.S."/>
            <person name="Ifeonu O.O."/>
            <person name="Silva J.C."/>
            <person name="Suarez C.E."/>
            <person name="Brayton K.A."/>
        </authorList>
    </citation>
    <scope>NUCLEOTIDE SEQUENCE [LARGE SCALE GENOMIC DNA]</scope>
</reference>
<dbReference type="STRING" id="5865.A7AS89"/>
<dbReference type="PANTHER" id="PTHR12775:SF0">
    <property type="entry name" value="REPLICATION TERMINATION FACTOR 2"/>
    <property type="match status" value="1"/>
</dbReference>
<evidence type="ECO:0000256" key="1">
    <source>
        <dbReference type="ARBA" id="ARBA00009885"/>
    </source>
</evidence>
<accession>A7AS89</accession>
<organism evidence="3 4">
    <name type="scientific">Babesia bovis</name>
    <dbReference type="NCBI Taxonomy" id="5865"/>
    <lineage>
        <taxon>Eukaryota</taxon>
        <taxon>Sar</taxon>
        <taxon>Alveolata</taxon>
        <taxon>Apicomplexa</taxon>
        <taxon>Aconoidasida</taxon>
        <taxon>Piroplasmida</taxon>
        <taxon>Babesiidae</taxon>
        <taxon>Babesia</taxon>
    </lineage>
</organism>
<dbReference type="InterPro" id="IPR006735">
    <property type="entry name" value="Rtf2"/>
</dbReference>
<reference evidence="4" key="4">
    <citation type="journal article" date="2020" name="Data Brief">
        <title>Transcriptome dataset of Babesia bovis life stages within vertebrate and invertebrate hosts.</title>
        <authorList>
            <person name="Ueti M.W."/>
            <person name="Johnson W.C."/>
            <person name="Kappmeyer L.S."/>
            <person name="Herndon D.R."/>
            <person name="Mousel M.R."/>
            <person name="Reif K.E."/>
            <person name="Taus N.S."/>
            <person name="Ifeonu O.O."/>
            <person name="Silva J.C."/>
            <person name="Suarez C.E."/>
            <person name="Brayton K.A."/>
        </authorList>
    </citation>
    <scope>NUCLEOTIDE SEQUENCE [LARGE SCALE GENOMIC DNA]</scope>
</reference>
<dbReference type="GeneID" id="5479210"/>
<protein>
    <submittedName>
        <fullName evidence="3">Uncharacterized protein</fullName>
    </submittedName>
</protein>
<name>A7AS89_BABBO</name>
<dbReference type="OMA" id="NRGVLIW"/>
<keyword evidence="4" id="KW-1185">Reference proteome</keyword>
<proteinExistence type="evidence at transcript level"/>
<dbReference type="KEGG" id="bbo:BBOV_IV010550"/>
<dbReference type="VEuPathDB" id="PiroplasmaDB:BBOV_IV010550"/>
<dbReference type="EMBL" id="AK441389">
    <property type="protein sequence ID" value="BAN65183.1"/>
    <property type="molecule type" value="mRNA"/>
</dbReference>
<dbReference type="InterPro" id="IPR027799">
    <property type="entry name" value="Rtf2_RING-finger"/>
</dbReference>
<dbReference type="GO" id="GO:0006274">
    <property type="term" value="P:DNA replication termination"/>
    <property type="evidence" value="ECO:0007669"/>
    <property type="project" value="TreeGrafter"/>
</dbReference>
<comment type="similarity">
    <text evidence="1">Belongs to the rtf2 family.</text>
</comment>
<evidence type="ECO:0000313" key="4">
    <source>
        <dbReference type="Proteomes" id="UP000002173"/>
    </source>
</evidence>
<dbReference type="AlphaFoldDB" id="A7AS89"/>